<dbReference type="EMBL" id="KZ308158">
    <property type="protein sequence ID" value="KAG8223387.1"/>
    <property type="molecule type" value="Genomic_DNA"/>
</dbReference>
<dbReference type="AlphaFoldDB" id="A0A8K0NVP7"/>
<keyword evidence="3" id="KW-1185">Reference proteome</keyword>
<organism evidence="2 3">
    <name type="scientific">Ladona fulva</name>
    <name type="common">Scarce chaser dragonfly</name>
    <name type="synonym">Libellula fulva</name>
    <dbReference type="NCBI Taxonomy" id="123851"/>
    <lineage>
        <taxon>Eukaryota</taxon>
        <taxon>Metazoa</taxon>
        <taxon>Ecdysozoa</taxon>
        <taxon>Arthropoda</taxon>
        <taxon>Hexapoda</taxon>
        <taxon>Insecta</taxon>
        <taxon>Pterygota</taxon>
        <taxon>Palaeoptera</taxon>
        <taxon>Odonata</taxon>
        <taxon>Epiprocta</taxon>
        <taxon>Anisoptera</taxon>
        <taxon>Libelluloidea</taxon>
        <taxon>Libellulidae</taxon>
        <taxon>Ladona</taxon>
    </lineage>
</organism>
<dbReference type="GO" id="GO:0005667">
    <property type="term" value="C:transcription regulator complex"/>
    <property type="evidence" value="ECO:0007669"/>
    <property type="project" value="TreeGrafter"/>
</dbReference>
<dbReference type="GO" id="GO:0006357">
    <property type="term" value="P:regulation of transcription by RNA polymerase II"/>
    <property type="evidence" value="ECO:0007669"/>
    <property type="project" value="TreeGrafter"/>
</dbReference>
<sequence length="187" mass="21593">MPKKLDSDDQVGRLITLVKPYPILYNESVEGFEDKEKKELLWEDIGKKLGVNSRICRRKWVGLMLKYRKRENEGEAAVIDENGKVWPWYAKMQFVRYGNEDIKPEVVPTPTPEISNVVTSLETVDVVPEVKTESSSNVVRSNSVTNLNGNKLFLESLSEELSSLTLKDQYEFKRKVLDLMQFYVSKN</sequence>
<proteinExistence type="predicted"/>
<dbReference type="SMART" id="SM00595">
    <property type="entry name" value="MADF"/>
    <property type="match status" value="1"/>
</dbReference>
<accession>A0A8K0NVP7</accession>
<dbReference type="PROSITE" id="PS51029">
    <property type="entry name" value="MADF"/>
    <property type="match status" value="1"/>
</dbReference>
<dbReference type="PANTHER" id="PTHR12243:SF67">
    <property type="entry name" value="COREPRESSOR OF PANGOLIN, ISOFORM A-RELATED"/>
    <property type="match status" value="1"/>
</dbReference>
<evidence type="ECO:0000259" key="1">
    <source>
        <dbReference type="PROSITE" id="PS51029"/>
    </source>
</evidence>
<dbReference type="GO" id="GO:0005634">
    <property type="term" value="C:nucleus"/>
    <property type="evidence" value="ECO:0007669"/>
    <property type="project" value="TreeGrafter"/>
</dbReference>
<dbReference type="PANTHER" id="PTHR12243">
    <property type="entry name" value="MADF DOMAIN TRANSCRIPTION FACTOR"/>
    <property type="match status" value="1"/>
</dbReference>
<comment type="caution">
    <text evidence="2">The sequence shown here is derived from an EMBL/GenBank/DDBJ whole genome shotgun (WGS) entry which is preliminary data.</text>
</comment>
<gene>
    <name evidence="2" type="ORF">J437_LFUL002632</name>
</gene>
<dbReference type="Pfam" id="PF10545">
    <property type="entry name" value="MADF_DNA_bdg"/>
    <property type="match status" value="1"/>
</dbReference>
<reference evidence="2" key="2">
    <citation type="submission" date="2017-10" db="EMBL/GenBank/DDBJ databases">
        <title>Ladona fulva Genome sequencing and assembly.</title>
        <authorList>
            <person name="Murali S."/>
            <person name="Richards S."/>
            <person name="Bandaranaike D."/>
            <person name="Bellair M."/>
            <person name="Blankenburg K."/>
            <person name="Chao H."/>
            <person name="Dinh H."/>
            <person name="Doddapaneni H."/>
            <person name="Dugan-Rocha S."/>
            <person name="Elkadiri S."/>
            <person name="Gnanaolivu R."/>
            <person name="Hernandez B."/>
            <person name="Skinner E."/>
            <person name="Javaid M."/>
            <person name="Lee S."/>
            <person name="Li M."/>
            <person name="Ming W."/>
            <person name="Munidasa M."/>
            <person name="Muniz J."/>
            <person name="Nguyen L."/>
            <person name="Hughes D."/>
            <person name="Osuji N."/>
            <person name="Pu L.-L."/>
            <person name="Puazo M."/>
            <person name="Qu C."/>
            <person name="Quiroz J."/>
            <person name="Raj R."/>
            <person name="Weissenberger G."/>
            <person name="Xin Y."/>
            <person name="Zou X."/>
            <person name="Han Y."/>
            <person name="Worley K."/>
            <person name="Muzny D."/>
            <person name="Gibbs R."/>
        </authorList>
    </citation>
    <scope>NUCLEOTIDE SEQUENCE</scope>
    <source>
        <strain evidence="2">Sampled in the wild</strain>
    </source>
</reference>
<reference evidence="2" key="1">
    <citation type="submission" date="2013-04" db="EMBL/GenBank/DDBJ databases">
        <authorList>
            <person name="Qu J."/>
            <person name="Murali S.C."/>
            <person name="Bandaranaike D."/>
            <person name="Bellair M."/>
            <person name="Blankenburg K."/>
            <person name="Chao H."/>
            <person name="Dinh H."/>
            <person name="Doddapaneni H."/>
            <person name="Downs B."/>
            <person name="Dugan-Rocha S."/>
            <person name="Elkadiri S."/>
            <person name="Gnanaolivu R.D."/>
            <person name="Hernandez B."/>
            <person name="Javaid M."/>
            <person name="Jayaseelan J.C."/>
            <person name="Lee S."/>
            <person name="Li M."/>
            <person name="Ming W."/>
            <person name="Munidasa M."/>
            <person name="Muniz J."/>
            <person name="Nguyen L."/>
            <person name="Ongeri F."/>
            <person name="Osuji N."/>
            <person name="Pu L.-L."/>
            <person name="Puazo M."/>
            <person name="Qu C."/>
            <person name="Quiroz J."/>
            <person name="Raj R."/>
            <person name="Weissenberger G."/>
            <person name="Xin Y."/>
            <person name="Zou X."/>
            <person name="Han Y."/>
            <person name="Richards S."/>
            <person name="Worley K."/>
            <person name="Muzny D."/>
            <person name="Gibbs R."/>
        </authorList>
    </citation>
    <scope>NUCLEOTIDE SEQUENCE</scope>
    <source>
        <strain evidence="2">Sampled in the wild</strain>
    </source>
</reference>
<evidence type="ECO:0000313" key="3">
    <source>
        <dbReference type="Proteomes" id="UP000792457"/>
    </source>
</evidence>
<evidence type="ECO:0000313" key="2">
    <source>
        <dbReference type="EMBL" id="KAG8223387.1"/>
    </source>
</evidence>
<dbReference type="InterPro" id="IPR039353">
    <property type="entry name" value="TF_Adf1"/>
</dbReference>
<feature type="domain" description="MADF" evidence="1">
    <location>
        <begin position="13"/>
        <end position="100"/>
    </location>
</feature>
<protein>
    <recommendedName>
        <fullName evidence="1">MADF domain-containing protein</fullName>
    </recommendedName>
</protein>
<dbReference type="InterPro" id="IPR006578">
    <property type="entry name" value="MADF-dom"/>
</dbReference>
<dbReference type="Proteomes" id="UP000792457">
    <property type="component" value="Unassembled WGS sequence"/>
</dbReference>
<name>A0A8K0NVP7_LADFU</name>